<evidence type="ECO:0000313" key="1">
    <source>
        <dbReference type="EMBL" id="AUB41800.1"/>
    </source>
</evidence>
<evidence type="ECO:0000313" key="2">
    <source>
        <dbReference type="Proteomes" id="UP000232003"/>
    </source>
</evidence>
<dbReference type="AlphaFoldDB" id="A0A2K8T2D9"/>
<dbReference type="KEGG" id="nfl:COO91_07873"/>
<dbReference type="EMBL" id="CP024785">
    <property type="protein sequence ID" value="AUB41800.1"/>
    <property type="molecule type" value="Genomic_DNA"/>
</dbReference>
<gene>
    <name evidence="1" type="ORF">COO91_07873</name>
</gene>
<protein>
    <recommendedName>
        <fullName evidence="3">Transposase</fullName>
    </recommendedName>
</protein>
<evidence type="ECO:0008006" key="3">
    <source>
        <dbReference type="Google" id="ProtNLM"/>
    </source>
</evidence>
<reference evidence="1 2" key="1">
    <citation type="submission" date="2017-11" db="EMBL/GenBank/DDBJ databases">
        <title>Complete genome of a free-living desiccation-tolerant cyanobacterium and its photosynthetic adaptation to extreme terrestrial habitat.</title>
        <authorList>
            <person name="Shang J."/>
        </authorList>
    </citation>
    <scope>NUCLEOTIDE SEQUENCE [LARGE SCALE GENOMIC DNA]</scope>
    <source>
        <strain evidence="1 2">CCNUN1</strain>
    </source>
</reference>
<accession>A0A2K8T2D9</accession>
<name>A0A2K8T2D9_9NOSO</name>
<organism evidence="1 2">
    <name type="scientific">Nostoc flagelliforme CCNUN1</name>
    <dbReference type="NCBI Taxonomy" id="2038116"/>
    <lineage>
        <taxon>Bacteria</taxon>
        <taxon>Bacillati</taxon>
        <taxon>Cyanobacteriota</taxon>
        <taxon>Cyanophyceae</taxon>
        <taxon>Nostocales</taxon>
        <taxon>Nostocaceae</taxon>
        <taxon>Nostoc</taxon>
    </lineage>
</organism>
<keyword evidence="2" id="KW-1185">Reference proteome</keyword>
<dbReference type="Proteomes" id="UP000232003">
    <property type="component" value="Chromosome"/>
</dbReference>
<sequence>MISDISAVESLIRQVVNLRMKGNSKFWLQNNAEIMLHLRCQWIAKSWDNFCDSIFNSFIKPQTA</sequence>
<proteinExistence type="predicted"/>